<dbReference type="PANTHER" id="PTHR46060">
    <property type="entry name" value="MARINER MOS1 TRANSPOSASE-LIKE PROTEIN"/>
    <property type="match status" value="1"/>
</dbReference>
<evidence type="ECO:0000313" key="2">
    <source>
        <dbReference type="EMBL" id="PNF14668.1"/>
    </source>
</evidence>
<sequence>MEAGIEEQRSIVRFLTAEGVGGRVIHCLMSVVYGEHSMSRSRVLVWHKRFREGRVPLQDDARTGQAHRVITPDVIAALGGHILANRRITVEEISLLMGISQCYVHAIVTKRLLYRKICAQWVPHQLTEEQKTQRMAASLGHLQRYHEEECVFLSRAATGNETWFHHFQPERKRQSQQWKHVNSPPPNKSKAGHTSSGKVMMTFFFDCKGPLLVEFLEHGATISAQRYEDTLQKLRRAIKSERPGMLSNGIILLHDNARPNTANCEQYATDIWLGGASTSPQQPRSLFGGLKRDIRGHLFASDEDVCGCVKMWFRRQPTGFFKDRIDRLSPSGINVLAVSEIIFEVRNVL</sequence>
<dbReference type="EMBL" id="NEVH01026104">
    <property type="protein sequence ID" value="PNF14668.1"/>
    <property type="molecule type" value="Genomic_DNA"/>
</dbReference>
<dbReference type="Pfam" id="PF01359">
    <property type="entry name" value="Transposase_1"/>
    <property type="match status" value="1"/>
</dbReference>
<organism evidence="2 3">
    <name type="scientific">Cryptotermes secundus</name>
    <dbReference type="NCBI Taxonomy" id="105785"/>
    <lineage>
        <taxon>Eukaryota</taxon>
        <taxon>Metazoa</taxon>
        <taxon>Ecdysozoa</taxon>
        <taxon>Arthropoda</taxon>
        <taxon>Hexapoda</taxon>
        <taxon>Insecta</taxon>
        <taxon>Pterygota</taxon>
        <taxon>Neoptera</taxon>
        <taxon>Polyneoptera</taxon>
        <taxon>Dictyoptera</taxon>
        <taxon>Blattodea</taxon>
        <taxon>Blattoidea</taxon>
        <taxon>Termitoidae</taxon>
        <taxon>Kalotermitidae</taxon>
        <taxon>Cryptotermitinae</taxon>
        <taxon>Cryptotermes</taxon>
    </lineage>
</organism>
<gene>
    <name evidence="2" type="ORF">B7P43_G11440</name>
</gene>
<dbReference type="InParanoid" id="A0A2J7PEC0"/>
<dbReference type="Gene3D" id="3.30.420.10">
    <property type="entry name" value="Ribonuclease H-like superfamily/Ribonuclease H"/>
    <property type="match status" value="1"/>
</dbReference>
<accession>A0A2J7PEC0</accession>
<dbReference type="STRING" id="105785.A0A2J7PEC0"/>
<dbReference type="GO" id="GO:0003676">
    <property type="term" value="F:nucleic acid binding"/>
    <property type="evidence" value="ECO:0007669"/>
    <property type="project" value="InterPro"/>
</dbReference>
<dbReference type="InterPro" id="IPR036397">
    <property type="entry name" value="RNaseH_sf"/>
</dbReference>
<name>A0A2J7PEC0_9NEOP</name>
<keyword evidence="3" id="KW-1185">Reference proteome</keyword>
<dbReference type="PANTHER" id="PTHR46060:SF1">
    <property type="entry name" value="MARINER MOS1 TRANSPOSASE-LIKE PROTEIN"/>
    <property type="match status" value="1"/>
</dbReference>
<dbReference type="Proteomes" id="UP000235965">
    <property type="component" value="Unassembled WGS sequence"/>
</dbReference>
<comment type="caution">
    <text evidence="2">The sequence shown here is derived from an EMBL/GenBank/DDBJ whole genome shotgun (WGS) entry which is preliminary data.</text>
</comment>
<protein>
    <recommendedName>
        <fullName evidence="4">Mos1 transposase HTH domain-containing protein</fullName>
    </recommendedName>
</protein>
<dbReference type="AlphaFoldDB" id="A0A2J7PEC0"/>
<evidence type="ECO:0000256" key="1">
    <source>
        <dbReference type="SAM" id="MobiDB-lite"/>
    </source>
</evidence>
<dbReference type="InterPro" id="IPR052709">
    <property type="entry name" value="Transposase-MT_Hybrid"/>
</dbReference>
<dbReference type="OrthoDB" id="6818839at2759"/>
<proteinExistence type="predicted"/>
<feature type="region of interest" description="Disordered" evidence="1">
    <location>
        <begin position="172"/>
        <end position="193"/>
    </location>
</feature>
<evidence type="ECO:0008006" key="4">
    <source>
        <dbReference type="Google" id="ProtNLM"/>
    </source>
</evidence>
<dbReference type="InterPro" id="IPR001888">
    <property type="entry name" value="Transposase_1"/>
</dbReference>
<reference evidence="2 3" key="1">
    <citation type="submission" date="2017-12" db="EMBL/GenBank/DDBJ databases">
        <title>Hemimetabolous genomes reveal molecular basis of termite eusociality.</title>
        <authorList>
            <person name="Harrison M.C."/>
            <person name="Jongepier E."/>
            <person name="Robertson H.M."/>
            <person name="Arning N."/>
            <person name="Bitard-Feildel T."/>
            <person name="Chao H."/>
            <person name="Childers C.P."/>
            <person name="Dinh H."/>
            <person name="Doddapaneni H."/>
            <person name="Dugan S."/>
            <person name="Gowin J."/>
            <person name="Greiner C."/>
            <person name="Han Y."/>
            <person name="Hu H."/>
            <person name="Hughes D.S.T."/>
            <person name="Huylmans A.-K."/>
            <person name="Kemena C."/>
            <person name="Kremer L.P.M."/>
            <person name="Lee S.L."/>
            <person name="Lopez-Ezquerra A."/>
            <person name="Mallet L."/>
            <person name="Monroy-Kuhn J.M."/>
            <person name="Moser A."/>
            <person name="Murali S.C."/>
            <person name="Muzny D.M."/>
            <person name="Otani S."/>
            <person name="Piulachs M.-D."/>
            <person name="Poelchau M."/>
            <person name="Qu J."/>
            <person name="Schaub F."/>
            <person name="Wada-Katsumata A."/>
            <person name="Worley K.C."/>
            <person name="Xie Q."/>
            <person name="Ylla G."/>
            <person name="Poulsen M."/>
            <person name="Gibbs R.A."/>
            <person name="Schal C."/>
            <person name="Richards S."/>
            <person name="Belles X."/>
            <person name="Korb J."/>
            <person name="Bornberg-Bauer E."/>
        </authorList>
    </citation>
    <scope>NUCLEOTIDE SEQUENCE [LARGE SCALE GENOMIC DNA]</scope>
    <source>
        <tissue evidence="2">Whole body</tissue>
    </source>
</reference>
<evidence type="ECO:0000313" key="3">
    <source>
        <dbReference type="Proteomes" id="UP000235965"/>
    </source>
</evidence>